<accession>A0A3Q9G2H9</accession>
<protein>
    <submittedName>
        <fullName evidence="1">Uncharacterized protein</fullName>
    </submittedName>
</protein>
<dbReference type="AlphaFoldDB" id="A0A3Q9G2H9"/>
<dbReference type="KEGG" id="flh:EJ997_00955"/>
<proteinExistence type="predicted"/>
<reference evidence="1 2" key="1">
    <citation type="submission" date="2018-12" db="EMBL/GenBank/DDBJ databases">
        <title>Complete genome sequence of Flaviflexus sp. H23T48.</title>
        <authorList>
            <person name="Bae J.-W."/>
            <person name="Lee J.-Y."/>
        </authorList>
    </citation>
    <scope>NUCLEOTIDE SEQUENCE [LARGE SCALE GENOMIC DNA]</scope>
    <source>
        <strain evidence="1 2">H23T48</strain>
    </source>
</reference>
<gene>
    <name evidence="1" type="ORF">EJ997_00955</name>
</gene>
<sequence length="64" mass="7200">MTDVGTREFGAKTGYGVQYRNETTLRLTQRLHVHDGENLLTITVDYQAEEIPDDALTALDEVAF</sequence>
<evidence type="ECO:0000313" key="1">
    <source>
        <dbReference type="EMBL" id="AZQ76104.1"/>
    </source>
</evidence>
<dbReference type="EMBL" id="CP034593">
    <property type="protein sequence ID" value="AZQ76104.1"/>
    <property type="molecule type" value="Genomic_DNA"/>
</dbReference>
<organism evidence="1 2">
    <name type="scientific">Flaviflexus ciconiae</name>
    <dbReference type="NCBI Taxonomy" id="2496867"/>
    <lineage>
        <taxon>Bacteria</taxon>
        <taxon>Bacillati</taxon>
        <taxon>Actinomycetota</taxon>
        <taxon>Actinomycetes</taxon>
        <taxon>Actinomycetales</taxon>
        <taxon>Actinomycetaceae</taxon>
        <taxon>Flaviflexus</taxon>
    </lineage>
</organism>
<keyword evidence="2" id="KW-1185">Reference proteome</keyword>
<dbReference type="Proteomes" id="UP000280344">
    <property type="component" value="Chromosome"/>
</dbReference>
<name>A0A3Q9G2H9_9ACTO</name>
<evidence type="ECO:0000313" key="2">
    <source>
        <dbReference type="Proteomes" id="UP000280344"/>
    </source>
</evidence>
<dbReference type="RefSeq" id="WP_126702913.1">
    <property type="nucleotide sequence ID" value="NZ_CP034593.1"/>
</dbReference>